<dbReference type="InterPro" id="IPR036751">
    <property type="entry name" value="SpoVG_sf"/>
</dbReference>
<dbReference type="SUPFAM" id="SSF160537">
    <property type="entry name" value="SpoVG-like"/>
    <property type="match status" value="1"/>
</dbReference>
<evidence type="ECO:0000313" key="4">
    <source>
        <dbReference type="EMBL" id="SMP11108.1"/>
    </source>
</evidence>
<dbReference type="PANTHER" id="PTHR38429:SF1">
    <property type="entry name" value="SEPTATION PROTEIN SPOVG-RELATED"/>
    <property type="match status" value="1"/>
</dbReference>
<proteinExistence type="predicted"/>
<dbReference type="Pfam" id="PF04026">
    <property type="entry name" value="SpoVG"/>
    <property type="match status" value="1"/>
</dbReference>
<protein>
    <submittedName>
        <fullName evidence="4">Stage V sporulation protein G</fullName>
    </submittedName>
</protein>
<comment type="caution">
    <text evidence="4">The sequence shown here is derived from an EMBL/GenBank/DDBJ whole genome shotgun (WGS) entry which is preliminary data.</text>
</comment>
<accession>A0ABY1NJH0</accession>
<keyword evidence="5" id="KW-1185">Reference proteome</keyword>
<evidence type="ECO:0000313" key="5">
    <source>
        <dbReference type="Proteomes" id="UP001157911"/>
    </source>
</evidence>
<dbReference type="Proteomes" id="UP001157911">
    <property type="component" value="Unassembled WGS sequence"/>
</dbReference>
<reference evidence="4 5" key="1">
    <citation type="submission" date="2017-05" db="EMBL/GenBank/DDBJ databases">
        <authorList>
            <person name="Varghese N."/>
            <person name="Submissions S."/>
        </authorList>
    </citation>
    <scope>NUCLEOTIDE SEQUENCE [LARGE SCALE GENOMIC DNA]</scope>
    <source>
        <strain evidence="4 5">DSM 15522</strain>
    </source>
</reference>
<keyword evidence="1" id="KW-0132">Cell division</keyword>
<evidence type="ECO:0000256" key="2">
    <source>
        <dbReference type="ARBA" id="ARBA00023210"/>
    </source>
</evidence>
<name>A0ABY1NJH0_9BACT</name>
<sequence>MERAGKRDLPNDKRRCVNKMRDKKSLERLPVMGIEVTEVRIFPFDTSGIGGNVRAVANIKLNDVLEIKDIKIVYSNNGYFIQMPLKRSKSGEFVPLVNVLNKDLYLHIRRKILDEFNRVMEKYDEKVDSSV</sequence>
<evidence type="ECO:0000256" key="3">
    <source>
        <dbReference type="ARBA" id="ARBA00023306"/>
    </source>
</evidence>
<evidence type="ECO:0000256" key="1">
    <source>
        <dbReference type="ARBA" id="ARBA00022618"/>
    </source>
</evidence>
<organism evidence="4 5">
    <name type="scientific">Desulfurobacterium pacificum</name>
    <dbReference type="NCBI Taxonomy" id="240166"/>
    <lineage>
        <taxon>Bacteria</taxon>
        <taxon>Pseudomonadati</taxon>
        <taxon>Aquificota</taxon>
        <taxon>Aquificia</taxon>
        <taxon>Desulfurobacteriales</taxon>
        <taxon>Desulfurobacteriaceae</taxon>
        <taxon>Desulfurobacterium</taxon>
    </lineage>
</organism>
<dbReference type="PANTHER" id="PTHR38429">
    <property type="entry name" value="SEPTATION PROTEIN SPOVG-RELATED"/>
    <property type="match status" value="1"/>
</dbReference>
<dbReference type="InterPro" id="IPR007170">
    <property type="entry name" value="SpoVG"/>
</dbReference>
<keyword evidence="3" id="KW-0131">Cell cycle</keyword>
<dbReference type="Gene3D" id="3.30.1120.40">
    <property type="entry name" value="Stage V sporulation protein G"/>
    <property type="match status" value="1"/>
</dbReference>
<keyword evidence="2" id="KW-0717">Septation</keyword>
<dbReference type="EMBL" id="FXUB01000002">
    <property type="protein sequence ID" value="SMP11108.1"/>
    <property type="molecule type" value="Genomic_DNA"/>
</dbReference>
<gene>
    <name evidence="4" type="ORF">SAMN06265339_0884</name>
</gene>